<dbReference type="GO" id="GO:0005789">
    <property type="term" value="C:endoplasmic reticulum membrane"/>
    <property type="evidence" value="ECO:0007669"/>
    <property type="project" value="TreeGrafter"/>
</dbReference>
<dbReference type="Pfam" id="PF00106">
    <property type="entry name" value="adh_short"/>
    <property type="match status" value="1"/>
</dbReference>
<keyword evidence="12" id="KW-0812">Transmembrane</keyword>
<dbReference type="OrthoDB" id="10267115at2759"/>
<dbReference type="GO" id="GO:0047560">
    <property type="term" value="F:3-dehydrosphinganine reductase activity"/>
    <property type="evidence" value="ECO:0007669"/>
    <property type="project" value="UniProtKB-EC"/>
</dbReference>
<dbReference type="CDD" id="cd08939">
    <property type="entry name" value="KDSR-like_SDR_c"/>
    <property type="match status" value="1"/>
</dbReference>
<dbReference type="AlphaFoldDB" id="A0A4Q9MFB9"/>
<evidence type="ECO:0000256" key="12">
    <source>
        <dbReference type="SAM" id="Phobius"/>
    </source>
</evidence>
<dbReference type="PRINTS" id="PR00081">
    <property type="entry name" value="GDHRDH"/>
</dbReference>
<organism evidence="13">
    <name type="scientific">Dichomitus squalens</name>
    <dbReference type="NCBI Taxonomy" id="114155"/>
    <lineage>
        <taxon>Eukaryota</taxon>
        <taxon>Fungi</taxon>
        <taxon>Dikarya</taxon>
        <taxon>Basidiomycota</taxon>
        <taxon>Agaricomycotina</taxon>
        <taxon>Agaricomycetes</taxon>
        <taxon>Polyporales</taxon>
        <taxon>Polyporaceae</taxon>
        <taxon>Dichomitus</taxon>
    </lineage>
</organism>
<dbReference type="InterPro" id="IPR036291">
    <property type="entry name" value="NAD(P)-bd_dom_sf"/>
</dbReference>
<evidence type="ECO:0000256" key="3">
    <source>
        <dbReference type="ARBA" id="ARBA00004991"/>
    </source>
</evidence>
<dbReference type="SUPFAM" id="SSF51735">
    <property type="entry name" value="NAD(P)-binding Rossmann-fold domains"/>
    <property type="match status" value="1"/>
</dbReference>
<comment type="pathway">
    <text evidence="3">Sphingolipid metabolism.</text>
</comment>
<gene>
    <name evidence="13" type="ORF">BD311DRAFT_780497</name>
</gene>
<keyword evidence="5" id="KW-0521">NADP</keyword>
<keyword evidence="4" id="KW-0256">Endoplasmic reticulum</keyword>
<comment type="catalytic activity">
    <reaction evidence="11">
        <text>sphinganine + NADP(+) = 3-oxosphinganine + NADPH + H(+)</text>
        <dbReference type="Rhea" id="RHEA:22640"/>
        <dbReference type="ChEBI" id="CHEBI:15378"/>
        <dbReference type="ChEBI" id="CHEBI:57783"/>
        <dbReference type="ChEBI" id="CHEBI:57817"/>
        <dbReference type="ChEBI" id="CHEBI:58299"/>
        <dbReference type="ChEBI" id="CHEBI:58349"/>
        <dbReference type="EC" id="1.1.1.102"/>
    </reaction>
    <physiologicalReaction direction="right-to-left" evidence="11">
        <dbReference type="Rhea" id="RHEA:22642"/>
    </physiologicalReaction>
</comment>
<evidence type="ECO:0000256" key="4">
    <source>
        <dbReference type="ARBA" id="ARBA00022824"/>
    </source>
</evidence>
<comment type="function">
    <text evidence="10">Catalyzes the reduction of 3'-oxosphinganine (3-ketodihydrosphingosine/KDS) to sphinganine (dihydrosphingosine/DHS), the second step of de novo sphingolipid biosynthesis.</text>
</comment>
<dbReference type="EC" id="1.1.1.102" evidence="9"/>
<protein>
    <recommendedName>
        <fullName evidence="9">3-dehydrosphinganine reductase</fullName>
        <ecNumber evidence="9">1.1.1.102</ecNumber>
    </recommendedName>
</protein>
<feature type="transmembrane region" description="Helical" evidence="12">
    <location>
        <begin position="149"/>
        <end position="167"/>
    </location>
</feature>
<keyword evidence="7" id="KW-0560">Oxidoreductase</keyword>
<evidence type="ECO:0000256" key="10">
    <source>
        <dbReference type="ARBA" id="ARBA00044737"/>
    </source>
</evidence>
<evidence type="ECO:0000256" key="9">
    <source>
        <dbReference type="ARBA" id="ARBA00026112"/>
    </source>
</evidence>
<keyword evidence="8" id="KW-0443">Lipid metabolism</keyword>
<keyword evidence="12" id="KW-1133">Transmembrane helix</keyword>
<comment type="pathway">
    <text evidence="2">Lipid metabolism; sphingolipid metabolism.</text>
</comment>
<dbReference type="EMBL" id="ML143465">
    <property type="protein sequence ID" value="TBU25218.1"/>
    <property type="molecule type" value="Genomic_DNA"/>
</dbReference>
<evidence type="ECO:0000256" key="6">
    <source>
        <dbReference type="ARBA" id="ARBA00022919"/>
    </source>
</evidence>
<reference evidence="13" key="1">
    <citation type="submission" date="2019-01" db="EMBL/GenBank/DDBJ databases">
        <title>Draft genome sequences of three monokaryotic isolates of the white-rot basidiomycete fungus Dichomitus squalens.</title>
        <authorList>
            <consortium name="DOE Joint Genome Institute"/>
            <person name="Lopez S.C."/>
            <person name="Andreopoulos B."/>
            <person name="Pangilinan J."/>
            <person name="Lipzen A."/>
            <person name="Riley R."/>
            <person name="Ahrendt S."/>
            <person name="Ng V."/>
            <person name="Barry K."/>
            <person name="Daum C."/>
            <person name="Grigoriev I.V."/>
            <person name="Hilden K.S."/>
            <person name="Makela M.R."/>
            <person name="de Vries R.P."/>
        </authorList>
    </citation>
    <scope>NUCLEOTIDE SEQUENCE [LARGE SCALE GENOMIC DNA]</scope>
    <source>
        <strain evidence="13">OM18370.1</strain>
    </source>
</reference>
<dbReference type="Gene3D" id="3.40.50.720">
    <property type="entry name" value="NAD(P)-binding Rossmann-like Domain"/>
    <property type="match status" value="1"/>
</dbReference>
<evidence type="ECO:0000256" key="2">
    <source>
        <dbReference type="ARBA" id="ARBA00004760"/>
    </source>
</evidence>
<evidence type="ECO:0000256" key="1">
    <source>
        <dbReference type="ARBA" id="ARBA00004240"/>
    </source>
</evidence>
<keyword evidence="12" id="KW-0472">Membrane</keyword>
<dbReference type="InterPro" id="IPR045022">
    <property type="entry name" value="KDSR-like"/>
</dbReference>
<accession>A0A4Q9MFB9</accession>
<keyword evidence="6" id="KW-0746">Sphingolipid metabolism</keyword>
<evidence type="ECO:0000256" key="11">
    <source>
        <dbReference type="ARBA" id="ARBA00048930"/>
    </source>
</evidence>
<dbReference type="Proteomes" id="UP000292957">
    <property type="component" value="Unassembled WGS sequence"/>
</dbReference>
<dbReference type="PANTHER" id="PTHR43550">
    <property type="entry name" value="3-KETODIHYDROSPHINGOSINE REDUCTASE"/>
    <property type="match status" value="1"/>
</dbReference>
<evidence type="ECO:0000313" key="13">
    <source>
        <dbReference type="EMBL" id="TBU25218.1"/>
    </source>
</evidence>
<comment type="subcellular location">
    <subcellularLocation>
        <location evidence="1">Endoplasmic reticulum</location>
    </subcellularLocation>
</comment>
<evidence type="ECO:0000256" key="7">
    <source>
        <dbReference type="ARBA" id="ARBA00023002"/>
    </source>
</evidence>
<proteinExistence type="predicted"/>
<sequence length="311" mass="33616">MLFSRKWDPRGKHCLITGGSRGTGLALAILLAKRGAHVSIVARDKPRLDKGLEGLERVRQDPKQIFRAYSFAVDSETGSAAALKAAGEPHGGRCPEALFLCAGASRPGFFIDQTEESFMGGIQMTLGAQAFTALATTKEMVRQGVKGKIVFVSSILGLMSFVGYTTYAPGKFAIRGLAETLRSELKMYGIDVHVAFPATILSPGLDEENEVKPKVTLKIEETDSGSPPEDIAAGILRGVEKGSFHITMDFFGDIFRATAAGASPRHNPVLDILYGLIGYIALPFWRKSVDAQVIGHAVEHREYCHTKGYLS</sequence>
<dbReference type="GO" id="GO:0006666">
    <property type="term" value="P:3-keto-sphinganine metabolic process"/>
    <property type="evidence" value="ECO:0007669"/>
    <property type="project" value="InterPro"/>
</dbReference>
<dbReference type="GO" id="GO:0030148">
    <property type="term" value="P:sphingolipid biosynthetic process"/>
    <property type="evidence" value="ECO:0007669"/>
    <property type="project" value="InterPro"/>
</dbReference>
<dbReference type="PANTHER" id="PTHR43550:SF3">
    <property type="entry name" value="3-KETODIHYDROSPHINGOSINE REDUCTASE"/>
    <property type="match status" value="1"/>
</dbReference>
<evidence type="ECO:0000256" key="5">
    <source>
        <dbReference type="ARBA" id="ARBA00022857"/>
    </source>
</evidence>
<evidence type="ECO:0000256" key="8">
    <source>
        <dbReference type="ARBA" id="ARBA00023098"/>
    </source>
</evidence>
<dbReference type="InterPro" id="IPR002347">
    <property type="entry name" value="SDR_fam"/>
</dbReference>
<name>A0A4Q9MFB9_9APHY</name>